<gene>
    <name evidence="2" type="ORF">F941_02058</name>
</gene>
<evidence type="ECO:0000313" key="3">
    <source>
        <dbReference type="Proteomes" id="UP000018460"/>
    </source>
</evidence>
<sequence length="67" mass="7189">MSCISKFKEDEWVINMKKALVMLVLFAVMTAAANVQANTKGQADSSSQEVAACTNGFDSVNVCELLS</sequence>
<name>N9DP64_9GAMM</name>
<protein>
    <submittedName>
        <fullName evidence="2">Uncharacterized protein</fullName>
    </submittedName>
</protein>
<dbReference type="EMBL" id="APQD01000015">
    <property type="protein sequence ID" value="ENV82258.1"/>
    <property type="molecule type" value="Genomic_DNA"/>
</dbReference>
<dbReference type="AlphaFoldDB" id="N9DP64"/>
<evidence type="ECO:0000313" key="2">
    <source>
        <dbReference type="EMBL" id="ENV82258.1"/>
    </source>
</evidence>
<dbReference type="PATRIC" id="fig|1120925.3.peg.2176"/>
<keyword evidence="3" id="KW-1185">Reference proteome</keyword>
<evidence type="ECO:0000256" key="1">
    <source>
        <dbReference type="SAM" id="SignalP"/>
    </source>
</evidence>
<organism evidence="2 3">
    <name type="scientific">Acinetobacter bouvetii DSM 14964 = CIP 107468</name>
    <dbReference type="NCBI Taxonomy" id="1120925"/>
    <lineage>
        <taxon>Bacteria</taxon>
        <taxon>Pseudomonadati</taxon>
        <taxon>Pseudomonadota</taxon>
        <taxon>Gammaproteobacteria</taxon>
        <taxon>Moraxellales</taxon>
        <taxon>Moraxellaceae</taxon>
        <taxon>Acinetobacter</taxon>
    </lineage>
</organism>
<comment type="caution">
    <text evidence="2">The sequence shown here is derived from an EMBL/GenBank/DDBJ whole genome shotgun (WGS) entry which is preliminary data.</text>
</comment>
<feature type="chain" id="PRO_5004142185" evidence="1">
    <location>
        <begin position="38"/>
        <end position="67"/>
    </location>
</feature>
<dbReference type="Proteomes" id="UP000018460">
    <property type="component" value="Unassembled WGS sequence"/>
</dbReference>
<reference evidence="2 3" key="1">
    <citation type="submission" date="2013-02" db="EMBL/GenBank/DDBJ databases">
        <title>The Genome Sequence of Acinetobacter bouvetii CIP 107468.</title>
        <authorList>
            <consortium name="The Broad Institute Genome Sequencing Platform"/>
            <consortium name="The Broad Institute Genome Sequencing Center for Infectious Disease"/>
            <person name="Cerqueira G."/>
            <person name="Feldgarden M."/>
            <person name="Courvalin P."/>
            <person name="Perichon B."/>
            <person name="Grillot-Courvalin C."/>
            <person name="Clermont D."/>
            <person name="Rocha E."/>
            <person name="Yoon E.-J."/>
            <person name="Nemec A."/>
            <person name="Walker B."/>
            <person name="Young S.K."/>
            <person name="Zeng Q."/>
            <person name="Gargeya S."/>
            <person name="Fitzgerald M."/>
            <person name="Haas B."/>
            <person name="Abouelleil A."/>
            <person name="Alvarado L."/>
            <person name="Arachchi H.M."/>
            <person name="Berlin A.M."/>
            <person name="Chapman S.B."/>
            <person name="Dewar J."/>
            <person name="Goldberg J."/>
            <person name="Griggs A."/>
            <person name="Gujja S."/>
            <person name="Hansen M."/>
            <person name="Howarth C."/>
            <person name="Imamovic A."/>
            <person name="Larimer J."/>
            <person name="McCowan C."/>
            <person name="Murphy C."/>
            <person name="Neiman D."/>
            <person name="Pearson M."/>
            <person name="Priest M."/>
            <person name="Roberts A."/>
            <person name="Saif S."/>
            <person name="Shea T."/>
            <person name="Sisk P."/>
            <person name="Sykes S."/>
            <person name="Wortman J."/>
            <person name="Nusbaum C."/>
            <person name="Birren B."/>
        </authorList>
    </citation>
    <scope>NUCLEOTIDE SEQUENCE [LARGE SCALE GENOMIC DNA]</scope>
    <source>
        <strain evidence="2 3">CIP 107468</strain>
    </source>
</reference>
<proteinExistence type="predicted"/>
<keyword evidence="1" id="KW-0732">Signal</keyword>
<accession>N9DP64</accession>
<feature type="signal peptide" evidence="1">
    <location>
        <begin position="1"/>
        <end position="37"/>
    </location>
</feature>